<evidence type="ECO:0000256" key="2">
    <source>
        <dbReference type="ARBA" id="ARBA00013169"/>
    </source>
</evidence>
<evidence type="ECO:0000256" key="11">
    <source>
        <dbReference type="SAM" id="SignalP"/>
    </source>
</evidence>
<dbReference type="EMBL" id="CDMZ01004184">
    <property type="protein sequence ID" value="CEM48906.1"/>
    <property type="molecule type" value="Genomic_DNA"/>
</dbReference>
<dbReference type="InterPro" id="IPR001412">
    <property type="entry name" value="aa-tRNA-synth_I_CS"/>
</dbReference>
<dbReference type="GO" id="GO:0004832">
    <property type="term" value="F:valine-tRNA ligase activity"/>
    <property type="evidence" value="ECO:0007669"/>
    <property type="project" value="UniProtKB-EC"/>
</dbReference>
<dbReference type="GO" id="GO:0002161">
    <property type="term" value="F:aminoacyl-tRNA deacylase activity"/>
    <property type="evidence" value="ECO:0007669"/>
    <property type="project" value="InterPro"/>
</dbReference>
<comment type="similarity">
    <text evidence="1">Belongs to the class-I aminoacyl-tRNA synthetase family.</text>
</comment>
<evidence type="ECO:0000256" key="7">
    <source>
        <dbReference type="ARBA" id="ARBA00023146"/>
    </source>
</evidence>
<feature type="compositionally biased region" description="Basic residues" evidence="10">
    <location>
        <begin position="37"/>
        <end position="50"/>
    </location>
</feature>
<evidence type="ECO:0000313" key="13">
    <source>
        <dbReference type="EMBL" id="CEM48906.1"/>
    </source>
</evidence>
<evidence type="ECO:0000256" key="1">
    <source>
        <dbReference type="ARBA" id="ARBA00005594"/>
    </source>
</evidence>
<keyword evidence="5" id="KW-0067">ATP-binding</keyword>
<evidence type="ECO:0000256" key="10">
    <source>
        <dbReference type="SAM" id="MobiDB-lite"/>
    </source>
</evidence>
<accession>A0A0G4HWP7</accession>
<dbReference type="PhylomeDB" id="A0A0G4HWP7"/>
<sequence length="328" mass="36943">MFGGFPSRLAGLLAVLALSPEKSCGFSLRTEPSPLSNRRRHGKTTHRRGREGRGAVFASPGEDAQFLSEGEMAKVWEPQRFEEAIYKWWEESGFFSPDGQTRRQETFFSPKKKTELKNKKPFVCPMPPPNVTGRLHMGHAMFVALEDIMCRFQRMTGAPTLWLPGTDHAGIATQMLVERQLVSEGTSRVALGRGAFLERVWEWKESYGGQIVLQMKRLGAGADWKRERFTLEQDLNQAVVEAFVRLYERGLIYKGSYLVNWSPSLQTAVSDLEVEYSEEKGTLFHFKYPVEGGGPEDFIPVATTRPEVGGGDSGKAIFGVGERRRCRE</sequence>
<feature type="region of interest" description="Disordered" evidence="10">
    <location>
        <begin position="27"/>
        <end position="54"/>
    </location>
</feature>
<name>A0A0G4HWP7_9ALVE</name>
<keyword evidence="7" id="KW-0030">Aminoacyl-tRNA synthetase</keyword>
<keyword evidence="3" id="KW-0436">Ligase</keyword>
<dbReference type="SUPFAM" id="SSF52374">
    <property type="entry name" value="Nucleotidylyl transferase"/>
    <property type="match status" value="1"/>
</dbReference>
<dbReference type="GO" id="GO:0006438">
    <property type="term" value="P:valyl-tRNA aminoacylation"/>
    <property type="evidence" value="ECO:0007669"/>
    <property type="project" value="InterPro"/>
</dbReference>
<keyword evidence="4" id="KW-0547">Nucleotide-binding</keyword>
<evidence type="ECO:0000256" key="5">
    <source>
        <dbReference type="ARBA" id="ARBA00022840"/>
    </source>
</evidence>
<evidence type="ECO:0000256" key="9">
    <source>
        <dbReference type="ARBA" id="ARBA00047552"/>
    </source>
</evidence>
<dbReference type="EC" id="6.1.1.9" evidence="2"/>
<proteinExistence type="inferred from homology"/>
<evidence type="ECO:0000256" key="8">
    <source>
        <dbReference type="ARBA" id="ARBA00029936"/>
    </source>
</evidence>
<evidence type="ECO:0000256" key="6">
    <source>
        <dbReference type="ARBA" id="ARBA00022917"/>
    </source>
</evidence>
<evidence type="ECO:0000259" key="12">
    <source>
        <dbReference type="Pfam" id="PF00133"/>
    </source>
</evidence>
<dbReference type="InterPro" id="IPR014729">
    <property type="entry name" value="Rossmann-like_a/b/a_fold"/>
</dbReference>
<feature type="signal peptide" evidence="11">
    <location>
        <begin position="1"/>
        <end position="25"/>
    </location>
</feature>
<dbReference type="InterPro" id="IPR002303">
    <property type="entry name" value="Valyl-tRNA_ligase"/>
</dbReference>
<protein>
    <recommendedName>
        <fullName evidence="2">valine--tRNA ligase</fullName>
        <ecNumber evidence="2">6.1.1.9</ecNumber>
    </recommendedName>
    <alternativeName>
        <fullName evidence="8">Valyl-tRNA synthetase</fullName>
    </alternativeName>
</protein>
<dbReference type="GO" id="GO:0005829">
    <property type="term" value="C:cytosol"/>
    <property type="evidence" value="ECO:0007669"/>
    <property type="project" value="TreeGrafter"/>
</dbReference>
<feature type="chain" id="PRO_5005191856" description="valine--tRNA ligase" evidence="11">
    <location>
        <begin position="26"/>
        <end position="328"/>
    </location>
</feature>
<reference evidence="13" key="1">
    <citation type="submission" date="2014-11" db="EMBL/GenBank/DDBJ databases">
        <authorList>
            <person name="Otto D Thomas"/>
            <person name="Naeem Raeece"/>
        </authorList>
    </citation>
    <scope>NUCLEOTIDE SEQUENCE</scope>
</reference>
<dbReference type="InterPro" id="IPR002300">
    <property type="entry name" value="aa-tRNA-synth_Ia"/>
</dbReference>
<dbReference type="SUPFAM" id="SSF50677">
    <property type="entry name" value="ValRS/IleRS/LeuRS editing domain"/>
    <property type="match status" value="1"/>
</dbReference>
<evidence type="ECO:0000256" key="4">
    <source>
        <dbReference type="ARBA" id="ARBA00022741"/>
    </source>
</evidence>
<gene>
    <name evidence="13" type="ORF">Cvel_9092</name>
</gene>
<dbReference type="VEuPathDB" id="CryptoDB:Cvel_9092"/>
<dbReference type="FunFam" id="3.40.50.620:FF:000020">
    <property type="entry name" value="Valine--tRNA ligase, mitochondrial"/>
    <property type="match status" value="1"/>
</dbReference>
<dbReference type="PANTHER" id="PTHR11946:SF93">
    <property type="entry name" value="VALINE--TRNA LIGASE, CHLOROPLASTIC_MITOCHONDRIAL 2"/>
    <property type="match status" value="1"/>
</dbReference>
<dbReference type="Gene3D" id="3.40.50.620">
    <property type="entry name" value="HUPs"/>
    <property type="match status" value="1"/>
</dbReference>
<dbReference type="Pfam" id="PF00133">
    <property type="entry name" value="tRNA-synt_1"/>
    <property type="match status" value="1"/>
</dbReference>
<dbReference type="AlphaFoldDB" id="A0A0G4HWP7"/>
<dbReference type="GO" id="GO:0005524">
    <property type="term" value="F:ATP binding"/>
    <property type="evidence" value="ECO:0007669"/>
    <property type="project" value="UniProtKB-KW"/>
</dbReference>
<feature type="domain" description="Aminoacyl-tRNA synthetase class Ia" evidence="12">
    <location>
        <begin position="105"/>
        <end position="280"/>
    </location>
</feature>
<evidence type="ECO:0000256" key="3">
    <source>
        <dbReference type="ARBA" id="ARBA00022598"/>
    </source>
</evidence>
<comment type="catalytic activity">
    <reaction evidence="9">
        <text>tRNA(Val) + L-valine + ATP = L-valyl-tRNA(Val) + AMP + diphosphate</text>
        <dbReference type="Rhea" id="RHEA:10704"/>
        <dbReference type="Rhea" id="RHEA-COMP:9672"/>
        <dbReference type="Rhea" id="RHEA-COMP:9708"/>
        <dbReference type="ChEBI" id="CHEBI:30616"/>
        <dbReference type="ChEBI" id="CHEBI:33019"/>
        <dbReference type="ChEBI" id="CHEBI:57762"/>
        <dbReference type="ChEBI" id="CHEBI:78442"/>
        <dbReference type="ChEBI" id="CHEBI:78537"/>
        <dbReference type="ChEBI" id="CHEBI:456215"/>
        <dbReference type="EC" id="6.1.1.9"/>
    </reaction>
</comment>
<dbReference type="PANTHER" id="PTHR11946">
    <property type="entry name" value="VALYL-TRNA SYNTHETASES"/>
    <property type="match status" value="1"/>
</dbReference>
<dbReference type="InterPro" id="IPR009008">
    <property type="entry name" value="Val/Leu/Ile-tRNA-synth_edit"/>
</dbReference>
<keyword evidence="11" id="KW-0732">Signal</keyword>
<dbReference type="PROSITE" id="PS00178">
    <property type="entry name" value="AA_TRNA_LIGASE_I"/>
    <property type="match status" value="1"/>
</dbReference>
<organism evidence="13">
    <name type="scientific">Chromera velia CCMP2878</name>
    <dbReference type="NCBI Taxonomy" id="1169474"/>
    <lineage>
        <taxon>Eukaryota</taxon>
        <taxon>Sar</taxon>
        <taxon>Alveolata</taxon>
        <taxon>Colpodellida</taxon>
        <taxon>Chromeraceae</taxon>
        <taxon>Chromera</taxon>
    </lineage>
</organism>
<keyword evidence="6" id="KW-0648">Protein biosynthesis</keyword>